<feature type="non-terminal residue" evidence="2">
    <location>
        <position position="1"/>
    </location>
</feature>
<evidence type="ECO:0000313" key="3">
    <source>
        <dbReference type="Proteomes" id="UP000266841"/>
    </source>
</evidence>
<dbReference type="AlphaFoldDB" id="K0SP74"/>
<keyword evidence="3" id="KW-1185">Reference proteome</keyword>
<dbReference type="EMBL" id="AGNL01014271">
    <property type="protein sequence ID" value="EJK66784.1"/>
    <property type="molecule type" value="Genomic_DNA"/>
</dbReference>
<reference evidence="2 3" key="1">
    <citation type="journal article" date="2012" name="Genome Biol.">
        <title>Genome and low-iron response of an oceanic diatom adapted to chronic iron limitation.</title>
        <authorList>
            <person name="Lommer M."/>
            <person name="Specht M."/>
            <person name="Roy A.S."/>
            <person name="Kraemer L."/>
            <person name="Andreson R."/>
            <person name="Gutowska M.A."/>
            <person name="Wolf J."/>
            <person name="Bergner S.V."/>
            <person name="Schilhabel M.B."/>
            <person name="Klostermeier U.C."/>
            <person name="Beiko R.G."/>
            <person name="Rosenstiel P."/>
            <person name="Hippler M."/>
            <person name="Laroche J."/>
        </authorList>
    </citation>
    <scope>NUCLEOTIDE SEQUENCE [LARGE SCALE GENOMIC DNA]</scope>
    <source>
        <strain evidence="2 3">CCMP1005</strain>
    </source>
</reference>
<comment type="caution">
    <text evidence="2">The sequence shown here is derived from an EMBL/GenBank/DDBJ whole genome shotgun (WGS) entry which is preliminary data.</text>
</comment>
<evidence type="ECO:0000313" key="2">
    <source>
        <dbReference type="EMBL" id="EJK66784.1"/>
    </source>
</evidence>
<proteinExistence type="predicted"/>
<accession>K0SP74</accession>
<name>K0SP74_THAOC</name>
<evidence type="ECO:0000256" key="1">
    <source>
        <dbReference type="SAM" id="MobiDB-lite"/>
    </source>
</evidence>
<sequence length="21" mass="2384">GEMEKSSYQETPMLKPSVRVS</sequence>
<dbReference type="Proteomes" id="UP000266841">
    <property type="component" value="Unassembled WGS sequence"/>
</dbReference>
<gene>
    <name evidence="2" type="ORF">THAOC_12259</name>
</gene>
<feature type="region of interest" description="Disordered" evidence="1">
    <location>
        <begin position="1"/>
        <end position="21"/>
    </location>
</feature>
<organism evidence="2 3">
    <name type="scientific">Thalassiosira oceanica</name>
    <name type="common">Marine diatom</name>
    <dbReference type="NCBI Taxonomy" id="159749"/>
    <lineage>
        <taxon>Eukaryota</taxon>
        <taxon>Sar</taxon>
        <taxon>Stramenopiles</taxon>
        <taxon>Ochrophyta</taxon>
        <taxon>Bacillariophyta</taxon>
        <taxon>Coscinodiscophyceae</taxon>
        <taxon>Thalassiosirophycidae</taxon>
        <taxon>Thalassiosirales</taxon>
        <taxon>Thalassiosiraceae</taxon>
        <taxon>Thalassiosira</taxon>
    </lineage>
</organism>
<protein>
    <submittedName>
        <fullName evidence="2">Uncharacterized protein</fullName>
    </submittedName>
</protein>